<feature type="compositionally biased region" description="Polar residues" evidence="1">
    <location>
        <begin position="229"/>
        <end position="260"/>
    </location>
</feature>
<accession>A0A9W9AXK0</accession>
<name>A0A9W9AXK0_9AGAR</name>
<feature type="region of interest" description="Disordered" evidence="1">
    <location>
        <begin position="131"/>
        <end position="199"/>
    </location>
</feature>
<evidence type="ECO:0000313" key="3">
    <source>
        <dbReference type="Proteomes" id="UP001150238"/>
    </source>
</evidence>
<reference evidence="2" key="2">
    <citation type="journal article" date="2023" name="Proc. Natl. Acad. Sci. U.S.A.">
        <title>A global phylogenomic analysis of the shiitake genus Lentinula.</title>
        <authorList>
            <person name="Sierra-Patev S."/>
            <person name="Min B."/>
            <person name="Naranjo-Ortiz M."/>
            <person name="Looney B."/>
            <person name="Konkel Z."/>
            <person name="Slot J.C."/>
            <person name="Sakamoto Y."/>
            <person name="Steenwyk J.L."/>
            <person name="Rokas A."/>
            <person name="Carro J."/>
            <person name="Camarero S."/>
            <person name="Ferreira P."/>
            <person name="Molpeceres G."/>
            <person name="Ruiz-Duenas F.J."/>
            <person name="Serrano A."/>
            <person name="Henrissat B."/>
            <person name="Drula E."/>
            <person name="Hughes K.W."/>
            <person name="Mata J.L."/>
            <person name="Ishikawa N.K."/>
            <person name="Vargas-Isla R."/>
            <person name="Ushijima S."/>
            <person name="Smith C.A."/>
            <person name="Donoghue J."/>
            <person name="Ahrendt S."/>
            <person name="Andreopoulos W."/>
            <person name="He G."/>
            <person name="LaButti K."/>
            <person name="Lipzen A."/>
            <person name="Ng V."/>
            <person name="Riley R."/>
            <person name="Sandor L."/>
            <person name="Barry K."/>
            <person name="Martinez A.T."/>
            <person name="Xiao Y."/>
            <person name="Gibbons J.G."/>
            <person name="Terashima K."/>
            <person name="Grigoriev I.V."/>
            <person name="Hibbett D."/>
        </authorList>
    </citation>
    <scope>NUCLEOTIDE SEQUENCE</scope>
    <source>
        <strain evidence="2">Sp2 HRB7682 ss15</strain>
    </source>
</reference>
<protein>
    <submittedName>
        <fullName evidence="2">Uncharacterized protein</fullName>
    </submittedName>
</protein>
<organism evidence="2 3">
    <name type="scientific">Lentinula lateritia</name>
    <dbReference type="NCBI Taxonomy" id="40482"/>
    <lineage>
        <taxon>Eukaryota</taxon>
        <taxon>Fungi</taxon>
        <taxon>Dikarya</taxon>
        <taxon>Basidiomycota</taxon>
        <taxon>Agaricomycotina</taxon>
        <taxon>Agaricomycetes</taxon>
        <taxon>Agaricomycetidae</taxon>
        <taxon>Agaricales</taxon>
        <taxon>Marasmiineae</taxon>
        <taxon>Omphalotaceae</taxon>
        <taxon>Lentinula</taxon>
    </lineage>
</organism>
<gene>
    <name evidence="2" type="ORF">C8J55DRAFT_556313</name>
</gene>
<dbReference type="EMBL" id="JANVFS010000005">
    <property type="protein sequence ID" value="KAJ4492027.1"/>
    <property type="molecule type" value="Genomic_DNA"/>
</dbReference>
<feature type="compositionally biased region" description="Polar residues" evidence="1">
    <location>
        <begin position="150"/>
        <end position="168"/>
    </location>
</feature>
<reference evidence="2" key="1">
    <citation type="submission" date="2022-08" db="EMBL/GenBank/DDBJ databases">
        <authorList>
            <consortium name="DOE Joint Genome Institute"/>
            <person name="Min B."/>
            <person name="Riley R."/>
            <person name="Sierra-Patev S."/>
            <person name="Naranjo-Ortiz M."/>
            <person name="Looney B."/>
            <person name="Konkel Z."/>
            <person name="Slot J.C."/>
            <person name="Sakamoto Y."/>
            <person name="Steenwyk J.L."/>
            <person name="Rokas A."/>
            <person name="Carro J."/>
            <person name="Camarero S."/>
            <person name="Ferreira P."/>
            <person name="Molpeceres G."/>
            <person name="Ruiz-Duenas F.J."/>
            <person name="Serrano A."/>
            <person name="Henrissat B."/>
            <person name="Drula E."/>
            <person name="Hughes K.W."/>
            <person name="Mata J.L."/>
            <person name="Ishikawa N.K."/>
            <person name="Vargas-Isla R."/>
            <person name="Ushijima S."/>
            <person name="Smith C.A."/>
            <person name="Ahrendt S."/>
            <person name="Andreopoulos W."/>
            <person name="He G."/>
            <person name="Labutti K."/>
            <person name="Lipzen A."/>
            <person name="Ng V."/>
            <person name="Sandor L."/>
            <person name="Barry K."/>
            <person name="Martinez A.T."/>
            <person name="Xiao Y."/>
            <person name="Gibbons J.G."/>
            <person name="Terashima K."/>
            <person name="Hibbett D.S."/>
            <person name="Grigoriev I.V."/>
        </authorList>
    </citation>
    <scope>NUCLEOTIDE SEQUENCE</scope>
    <source>
        <strain evidence="2">Sp2 HRB7682 ss15</strain>
    </source>
</reference>
<feature type="region of interest" description="Disordered" evidence="1">
    <location>
        <begin position="70"/>
        <end position="95"/>
    </location>
</feature>
<sequence length="276" mass="28213">MFSKSGSSYISNSDLTLLGYYEHNSFGSPGGTNLNSTANPTYRVVAAPPPATSTSTPTIITSGFTNGATYTASSSAPSTAQSSSSTHRPIAGRVPQKLNNIPTVVPALGLPHPAIANALTSGPYSAAITSQISGPGNGTSGTPYDMRAPSGSSQFVNPNGFTNNSPSYGNAGPATSDRVFTLQPSRPNTASLPPGHGQKCKTIDLAENAVVTSNSSSSQIKRLKTTAITQGSSTPAPNHNTASQEQHSHPSGQSNGTLRSDTIRAGSASEQHNRPS</sequence>
<evidence type="ECO:0000313" key="2">
    <source>
        <dbReference type="EMBL" id="KAJ4492027.1"/>
    </source>
</evidence>
<proteinExistence type="predicted"/>
<comment type="caution">
    <text evidence="2">The sequence shown here is derived from an EMBL/GenBank/DDBJ whole genome shotgun (WGS) entry which is preliminary data.</text>
</comment>
<evidence type="ECO:0000256" key="1">
    <source>
        <dbReference type="SAM" id="MobiDB-lite"/>
    </source>
</evidence>
<dbReference type="AlphaFoldDB" id="A0A9W9AXK0"/>
<feature type="region of interest" description="Disordered" evidence="1">
    <location>
        <begin position="229"/>
        <end position="276"/>
    </location>
</feature>
<feature type="compositionally biased region" description="Polar residues" evidence="1">
    <location>
        <begin position="182"/>
        <end position="191"/>
    </location>
</feature>
<dbReference type="Proteomes" id="UP001150238">
    <property type="component" value="Unassembled WGS sequence"/>
</dbReference>
<feature type="compositionally biased region" description="Low complexity" evidence="1">
    <location>
        <begin position="70"/>
        <end position="86"/>
    </location>
</feature>